<reference evidence="2 3" key="1">
    <citation type="submission" date="2019-02" db="EMBL/GenBank/DDBJ databases">
        <title>Aquabacterium sp. strain KMB7.</title>
        <authorList>
            <person name="Chen W.-M."/>
        </authorList>
    </citation>
    <scope>NUCLEOTIDE SEQUENCE [LARGE SCALE GENOMIC DNA]</scope>
    <source>
        <strain evidence="2 3">KMB7</strain>
    </source>
</reference>
<feature type="region of interest" description="Disordered" evidence="1">
    <location>
        <begin position="243"/>
        <end position="265"/>
    </location>
</feature>
<accession>A0A4Q9H3S6</accession>
<keyword evidence="3" id="KW-1185">Reference proteome</keyword>
<gene>
    <name evidence="2" type="ORF">EYS42_04865</name>
</gene>
<comment type="caution">
    <text evidence="2">The sequence shown here is derived from an EMBL/GenBank/DDBJ whole genome shotgun (WGS) entry which is preliminary data.</text>
</comment>
<dbReference type="AlphaFoldDB" id="A0A4Q9H3S6"/>
<organism evidence="2 3">
    <name type="scientific">Aquabacterium lacunae</name>
    <dbReference type="NCBI Taxonomy" id="2528630"/>
    <lineage>
        <taxon>Bacteria</taxon>
        <taxon>Pseudomonadati</taxon>
        <taxon>Pseudomonadota</taxon>
        <taxon>Betaproteobacteria</taxon>
        <taxon>Burkholderiales</taxon>
        <taxon>Aquabacterium</taxon>
    </lineage>
</organism>
<dbReference type="EMBL" id="SIXI01000002">
    <property type="protein sequence ID" value="TBO32525.1"/>
    <property type="molecule type" value="Genomic_DNA"/>
</dbReference>
<evidence type="ECO:0000313" key="3">
    <source>
        <dbReference type="Proteomes" id="UP000292120"/>
    </source>
</evidence>
<evidence type="ECO:0000313" key="2">
    <source>
        <dbReference type="EMBL" id="TBO32525.1"/>
    </source>
</evidence>
<proteinExistence type="predicted"/>
<sequence>MSSPTPLDPWNVPTELATRLEARWDDESPESAAHPDIGRQVGPDQWELFVTCAAADALQLQFSLKQHCYLFVHGPHAAVGARYLTALAQERRRPLQHLRIRRQGHGDDLASLVWLELVQGEQPLRLMALEQCSVPQDWPGLVHVMLAHAVVRVVVFDAAAPEPPPVATAWLRDAVPSGAVMAHAPWVWVPWGAHAHERPWSTTWQTAMGLQLRRAPASPRAADAWPFLVSTWRLMADVRRPVAPTSAEPQGSHTSSAVPGSTVRRGPVDPASIFKVAEPAAIPGAELPPLEFDMGRQPARAPDAPLAVKVLPGVSVAAPMGQPEAPRSVSPGAVASLPVSDGLRALIAALAGLSPKGGAVLLSRAQGRVAHAEGQAQEGLLPAMVPLLHQTWHRAQAQAMSAKVAHLSGQVLELGVDDARLCVREVPGEPDWLTVTLVRPVGSAAIAPWRAALDRVESSWRR</sequence>
<feature type="compositionally biased region" description="Polar residues" evidence="1">
    <location>
        <begin position="247"/>
        <end position="259"/>
    </location>
</feature>
<evidence type="ECO:0000256" key="1">
    <source>
        <dbReference type="SAM" id="MobiDB-lite"/>
    </source>
</evidence>
<dbReference type="Proteomes" id="UP000292120">
    <property type="component" value="Unassembled WGS sequence"/>
</dbReference>
<protein>
    <submittedName>
        <fullName evidence="2">Uncharacterized protein</fullName>
    </submittedName>
</protein>
<name>A0A4Q9H3S6_9BURK</name>